<feature type="transmembrane region" description="Helical" evidence="9">
    <location>
        <begin position="31"/>
        <end position="50"/>
    </location>
</feature>
<feature type="transmembrane region" description="Helical" evidence="9">
    <location>
        <begin position="224"/>
        <end position="244"/>
    </location>
</feature>
<evidence type="ECO:0000313" key="11">
    <source>
        <dbReference type="Proteomes" id="UP000005384"/>
    </source>
</evidence>
<keyword evidence="6 9" id="KW-1133">Transmembrane helix</keyword>
<accession>G5IE02</accession>
<organism evidence="10 11">
    <name type="scientific">Hungatella hathewayi WAL-18680</name>
    <dbReference type="NCBI Taxonomy" id="742737"/>
    <lineage>
        <taxon>Bacteria</taxon>
        <taxon>Bacillati</taxon>
        <taxon>Bacillota</taxon>
        <taxon>Clostridia</taxon>
        <taxon>Lachnospirales</taxon>
        <taxon>Lachnospiraceae</taxon>
        <taxon>Hungatella</taxon>
    </lineage>
</organism>
<evidence type="ECO:0000256" key="5">
    <source>
        <dbReference type="ARBA" id="ARBA00022692"/>
    </source>
</evidence>
<dbReference type="EMBL" id="ADLN01000028">
    <property type="protein sequence ID" value="EHI60283.1"/>
    <property type="molecule type" value="Genomic_DNA"/>
</dbReference>
<keyword evidence="7 9" id="KW-0472">Membrane</keyword>
<dbReference type="AlphaFoldDB" id="G5IE02"/>
<evidence type="ECO:0000256" key="4">
    <source>
        <dbReference type="ARBA" id="ARBA00022475"/>
    </source>
</evidence>
<dbReference type="PANTHER" id="PTHR21716:SF53">
    <property type="entry name" value="PERMEASE PERM-RELATED"/>
    <property type="match status" value="1"/>
</dbReference>
<keyword evidence="3" id="KW-0813">Transport</keyword>
<feature type="region of interest" description="Disordered" evidence="8">
    <location>
        <begin position="365"/>
        <end position="384"/>
    </location>
</feature>
<sequence length="384" mass="42091">MNKIRKLILFTVVVVILGINYQRLILLFGRLLGMLSPFLMGAAIAFILNVPMRSIEKHLMTGRKSRFRRPVSLCLTLLAVAGVLGLVTFVVVPELVRTVMTLQSSIPAFLNEVKAQSEQLFIQYPEIVDYINGIEVDWKQVMEDTISFLSSGAGTVLSGTLSAAFSIANGVVNFGIGFIFAIYILLQKENLARQMKKLMKAFLPAAVFTKTMEIAALAEKTFSNFLAGQCLEAVILGMMFFITLSVLRMPYALLIGVLIAFTALIPIFGAFIGCVVGAFLMLMINPVSAVTFVAIFLVLQQVEGNLIYPHVVGNSVGLPSIWVLVAVTLGGSAFGVVGMLVFIPLCSVFYSLLRQEVNERLNKNRPSARPVKQMTRVKKPGEKN</sequence>
<proteinExistence type="inferred from homology"/>
<name>G5IE02_9FIRM</name>
<dbReference type="HOGENOM" id="CLU_031275_2_0_9"/>
<keyword evidence="11" id="KW-1185">Reference proteome</keyword>
<evidence type="ECO:0000256" key="9">
    <source>
        <dbReference type="SAM" id="Phobius"/>
    </source>
</evidence>
<comment type="similarity">
    <text evidence="2">Belongs to the autoinducer-2 exporter (AI-2E) (TC 2.A.86) family.</text>
</comment>
<reference evidence="10 11" key="1">
    <citation type="submission" date="2011-08" db="EMBL/GenBank/DDBJ databases">
        <title>The Genome Sequence of Clostridium hathewayi WAL-18680.</title>
        <authorList>
            <consortium name="The Broad Institute Genome Sequencing Platform"/>
            <person name="Earl A."/>
            <person name="Ward D."/>
            <person name="Feldgarden M."/>
            <person name="Gevers D."/>
            <person name="Finegold S.M."/>
            <person name="Summanen P.H."/>
            <person name="Molitoris D.R."/>
            <person name="Song M."/>
            <person name="Daigneault M."/>
            <person name="Allen-Vercoe E."/>
            <person name="Young S.K."/>
            <person name="Zeng Q."/>
            <person name="Gargeya S."/>
            <person name="Fitzgerald M."/>
            <person name="Haas B."/>
            <person name="Abouelleil A."/>
            <person name="Alvarado L."/>
            <person name="Arachchi H.M."/>
            <person name="Berlin A."/>
            <person name="Brown A."/>
            <person name="Chapman S.B."/>
            <person name="Chen Z."/>
            <person name="Dunbar C."/>
            <person name="Freedman E."/>
            <person name="Gearin G."/>
            <person name="Gellesch M."/>
            <person name="Goldberg J."/>
            <person name="Griggs A."/>
            <person name="Gujja S."/>
            <person name="Heiman D."/>
            <person name="Howarth C."/>
            <person name="Larson L."/>
            <person name="Lui A."/>
            <person name="MacDonald P.J.P."/>
            <person name="Montmayeur A."/>
            <person name="Murphy C."/>
            <person name="Neiman D."/>
            <person name="Pearson M."/>
            <person name="Priest M."/>
            <person name="Roberts A."/>
            <person name="Saif S."/>
            <person name="Shea T."/>
            <person name="Shenoy N."/>
            <person name="Sisk P."/>
            <person name="Stolte C."/>
            <person name="Sykes S."/>
            <person name="Wortman J."/>
            <person name="Nusbaum C."/>
            <person name="Birren B."/>
        </authorList>
    </citation>
    <scope>NUCLEOTIDE SEQUENCE [LARGE SCALE GENOMIC DNA]</scope>
    <source>
        <strain evidence="10 11">WAL-18680</strain>
    </source>
</reference>
<feature type="transmembrane region" description="Helical" evidence="9">
    <location>
        <begin position="198"/>
        <end position="218"/>
    </location>
</feature>
<evidence type="ECO:0000256" key="8">
    <source>
        <dbReference type="SAM" id="MobiDB-lite"/>
    </source>
</evidence>
<feature type="transmembrane region" description="Helical" evidence="9">
    <location>
        <begin position="278"/>
        <end position="299"/>
    </location>
</feature>
<dbReference type="Pfam" id="PF01594">
    <property type="entry name" value="AI-2E_transport"/>
    <property type="match status" value="1"/>
</dbReference>
<dbReference type="InterPro" id="IPR002549">
    <property type="entry name" value="AI-2E-like"/>
</dbReference>
<dbReference type="GO" id="GO:0005886">
    <property type="term" value="C:plasma membrane"/>
    <property type="evidence" value="ECO:0007669"/>
    <property type="project" value="UniProtKB-SubCell"/>
</dbReference>
<feature type="transmembrane region" description="Helical" evidence="9">
    <location>
        <begin position="251"/>
        <end position="272"/>
    </location>
</feature>
<dbReference type="PATRIC" id="fig|742737.3.peg.1753"/>
<dbReference type="GO" id="GO:0055085">
    <property type="term" value="P:transmembrane transport"/>
    <property type="evidence" value="ECO:0007669"/>
    <property type="project" value="TreeGrafter"/>
</dbReference>
<feature type="transmembrane region" description="Helical" evidence="9">
    <location>
        <begin position="7"/>
        <end position="25"/>
    </location>
</feature>
<feature type="transmembrane region" description="Helical" evidence="9">
    <location>
        <begin position="71"/>
        <end position="92"/>
    </location>
</feature>
<evidence type="ECO:0000256" key="3">
    <source>
        <dbReference type="ARBA" id="ARBA00022448"/>
    </source>
</evidence>
<feature type="transmembrane region" description="Helical" evidence="9">
    <location>
        <begin position="306"/>
        <end position="327"/>
    </location>
</feature>
<protein>
    <recommendedName>
        <fullName evidence="12">AI-2E family transporter</fullName>
    </recommendedName>
</protein>
<comment type="subcellular location">
    <subcellularLocation>
        <location evidence="1">Cell membrane</location>
        <topology evidence="1">Multi-pass membrane protein</topology>
    </subcellularLocation>
</comment>
<evidence type="ECO:0000256" key="6">
    <source>
        <dbReference type="ARBA" id="ARBA00022989"/>
    </source>
</evidence>
<comment type="caution">
    <text evidence="10">The sequence shown here is derived from an EMBL/GenBank/DDBJ whole genome shotgun (WGS) entry which is preliminary data.</text>
</comment>
<dbReference type="PANTHER" id="PTHR21716">
    <property type="entry name" value="TRANSMEMBRANE PROTEIN"/>
    <property type="match status" value="1"/>
</dbReference>
<feature type="transmembrane region" description="Helical" evidence="9">
    <location>
        <begin position="163"/>
        <end position="186"/>
    </location>
</feature>
<keyword evidence="4" id="KW-1003">Cell membrane</keyword>
<keyword evidence="5 9" id="KW-0812">Transmembrane</keyword>
<gene>
    <name evidence="10" type="ORF">HMPREF9473_01729</name>
</gene>
<evidence type="ECO:0000256" key="7">
    <source>
        <dbReference type="ARBA" id="ARBA00023136"/>
    </source>
</evidence>
<feature type="transmembrane region" description="Helical" evidence="9">
    <location>
        <begin position="333"/>
        <end position="353"/>
    </location>
</feature>
<evidence type="ECO:0000256" key="2">
    <source>
        <dbReference type="ARBA" id="ARBA00009773"/>
    </source>
</evidence>
<evidence type="ECO:0000313" key="10">
    <source>
        <dbReference type="EMBL" id="EHI60283.1"/>
    </source>
</evidence>
<evidence type="ECO:0000256" key="1">
    <source>
        <dbReference type="ARBA" id="ARBA00004651"/>
    </source>
</evidence>
<evidence type="ECO:0008006" key="12">
    <source>
        <dbReference type="Google" id="ProtNLM"/>
    </source>
</evidence>
<dbReference type="Proteomes" id="UP000005384">
    <property type="component" value="Unassembled WGS sequence"/>
</dbReference>